<feature type="compositionally biased region" description="Low complexity" evidence="1">
    <location>
        <begin position="34"/>
        <end position="73"/>
    </location>
</feature>
<dbReference type="Proteomes" id="UP000218628">
    <property type="component" value="Chromosome"/>
</dbReference>
<feature type="chain" id="PRO_5012245482" evidence="2">
    <location>
        <begin position="39"/>
        <end position="248"/>
    </location>
</feature>
<dbReference type="EMBL" id="CP023510">
    <property type="protein sequence ID" value="ATF63048.1"/>
    <property type="molecule type" value="Genomic_DNA"/>
</dbReference>
<dbReference type="RefSeq" id="WP_096740853.1">
    <property type="nucleotide sequence ID" value="NZ_CP023510.1"/>
</dbReference>
<evidence type="ECO:0000313" key="3">
    <source>
        <dbReference type="EMBL" id="ATF63048.1"/>
    </source>
</evidence>
<feature type="region of interest" description="Disordered" evidence="1">
    <location>
        <begin position="222"/>
        <end position="248"/>
    </location>
</feature>
<accession>A0A291DF27</accession>
<evidence type="ECO:0000313" key="4">
    <source>
        <dbReference type="Proteomes" id="UP000218628"/>
    </source>
</evidence>
<protein>
    <submittedName>
        <fullName evidence="3">Uncharacterized protein</fullName>
    </submittedName>
</protein>
<reference evidence="4" key="1">
    <citation type="submission" date="2017-09" db="EMBL/GenBank/DDBJ databases">
        <title>FDA dAtabase for Regulatory Grade micrObial Sequences (FDA-ARGOS): Supporting development and validation of Infectious Disease Dx tests.</title>
        <authorList>
            <person name="Minogue T."/>
            <person name="Wolcott M."/>
            <person name="Wasieloski L."/>
            <person name="Aguilar W."/>
            <person name="Moore D."/>
            <person name="Tallon L."/>
            <person name="Sadzewicz L."/>
            <person name="Ott S."/>
            <person name="Zhao X."/>
            <person name="Nagaraj S."/>
            <person name="Vavikolanu K."/>
            <person name="Aluvathingal J."/>
            <person name="Nadendla S."/>
            <person name="Sichtig H."/>
        </authorList>
    </citation>
    <scope>NUCLEOTIDE SEQUENCE [LARGE SCALE GENOMIC DNA]</scope>
    <source>
        <strain evidence="4">FDAARGOS_369</strain>
    </source>
</reference>
<keyword evidence="2" id="KW-0732">Signal</keyword>
<evidence type="ECO:0000256" key="1">
    <source>
        <dbReference type="SAM" id="MobiDB-lite"/>
    </source>
</evidence>
<dbReference type="AlphaFoldDB" id="A0A291DF27"/>
<proteinExistence type="predicted"/>
<feature type="region of interest" description="Disordered" evidence="1">
    <location>
        <begin position="34"/>
        <end position="74"/>
    </location>
</feature>
<name>A0A291DF27_9MICC</name>
<gene>
    <name evidence="3" type="ORF">CO690_04890</name>
</gene>
<evidence type="ECO:0000256" key="2">
    <source>
        <dbReference type="SAM" id="SignalP"/>
    </source>
</evidence>
<organism evidence="3 4">
    <name type="scientific">Rothia mucilaginosa</name>
    <dbReference type="NCBI Taxonomy" id="43675"/>
    <lineage>
        <taxon>Bacteria</taxon>
        <taxon>Bacillati</taxon>
        <taxon>Actinomycetota</taxon>
        <taxon>Actinomycetes</taxon>
        <taxon>Micrococcales</taxon>
        <taxon>Micrococcaceae</taxon>
        <taxon>Rothia</taxon>
    </lineage>
</organism>
<feature type="signal peptide" evidence="2">
    <location>
        <begin position="1"/>
        <end position="38"/>
    </location>
</feature>
<sequence length="248" mass="26125">MTHTPVFLSLRSSGLRRGAALAILPLLLASCGSSTSTASNTPAPSNTTVASSPSAASPTGSASSSAAKKTSTPCLEPDEAAKAETLKQQEALSADRGTALPSYVSARHVVRNQANFPTRAEAESAGAECLALYEKNKADHAYAAAWVRAIDDNNVASGKVASGPRADIQSADPYKASNYVDIREGKEYFPTRQELLAANYPENYIVAFEAWARQAPADVKQKSDANRAAAQDTRWSEVVTLPSPDNPV</sequence>